<feature type="compositionally biased region" description="Polar residues" evidence="19">
    <location>
        <begin position="309"/>
        <end position="326"/>
    </location>
</feature>
<keyword evidence="6" id="KW-0349">Heme</keyword>
<dbReference type="Pfam" id="PF14604">
    <property type="entry name" value="SH3_9"/>
    <property type="match status" value="1"/>
</dbReference>
<dbReference type="GO" id="GO:0006089">
    <property type="term" value="P:lactate metabolic process"/>
    <property type="evidence" value="ECO:0007669"/>
    <property type="project" value="TreeGrafter"/>
</dbReference>
<evidence type="ECO:0000313" key="24">
    <source>
        <dbReference type="EMBL" id="KAJ4390017.1"/>
    </source>
</evidence>
<evidence type="ECO:0000256" key="19">
    <source>
        <dbReference type="SAM" id="MobiDB-lite"/>
    </source>
</evidence>
<dbReference type="InterPro" id="IPR037458">
    <property type="entry name" value="L-MDH/L-LDH_FMN-bd"/>
</dbReference>
<keyword evidence="7" id="KW-0285">Flavoprotein</keyword>
<dbReference type="GO" id="GO:0005758">
    <property type="term" value="C:mitochondrial intermembrane space"/>
    <property type="evidence" value="ECO:0007669"/>
    <property type="project" value="UniProtKB-SubCell"/>
</dbReference>
<evidence type="ECO:0000259" key="22">
    <source>
        <dbReference type="PROSITE" id="PS51212"/>
    </source>
</evidence>
<dbReference type="InterPro" id="IPR001452">
    <property type="entry name" value="SH3_domain"/>
</dbReference>
<dbReference type="InterPro" id="IPR037396">
    <property type="entry name" value="FMN_HAD"/>
</dbReference>
<evidence type="ECO:0000256" key="15">
    <source>
        <dbReference type="ARBA" id="ARBA00061589"/>
    </source>
</evidence>
<evidence type="ECO:0000256" key="12">
    <source>
        <dbReference type="ARBA" id="ARBA00023128"/>
    </source>
</evidence>
<evidence type="ECO:0000256" key="18">
    <source>
        <dbReference type="PROSITE-ProRule" id="PRU00192"/>
    </source>
</evidence>
<keyword evidence="5 18" id="KW-0728">SH3 domain</keyword>
<dbReference type="EMBL" id="JAPEVB010000004">
    <property type="protein sequence ID" value="KAJ4390017.1"/>
    <property type="molecule type" value="Genomic_DNA"/>
</dbReference>
<dbReference type="InterPro" id="IPR002889">
    <property type="entry name" value="WSC_carb-bd"/>
</dbReference>
<dbReference type="InterPro" id="IPR036028">
    <property type="entry name" value="SH3-like_dom_sf"/>
</dbReference>
<dbReference type="SUPFAM" id="SSF50044">
    <property type="entry name" value="SH3-domain"/>
    <property type="match status" value="1"/>
</dbReference>
<evidence type="ECO:0000259" key="23">
    <source>
        <dbReference type="PROSITE" id="PS51349"/>
    </source>
</evidence>
<dbReference type="PROSITE" id="PS51212">
    <property type="entry name" value="WSC"/>
    <property type="match status" value="1"/>
</dbReference>
<evidence type="ECO:0000256" key="5">
    <source>
        <dbReference type="ARBA" id="ARBA00022443"/>
    </source>
</evidence>
<feature type="domain" description="FMN hydroxy acid dehydrogenase" evidence="23">
    <location>
        <begin position="1102"/>
        <end position="1462"/>
    </location>
</feature>
<dbReference type="SMART" id="SM00321">
    <property type="entry name" value="WSC"/>
    <property type="match status" value="1"/>
</dbReference>
<dbReference type="PRINTS" id="PR00363">
    <property type="entry name" value="CYTOCHROMEB5"/>
</dbReference>
<dbReference type="Pfam" id="PF00173">
    <property type="entry name" value="Cyt-b5"/>
    <property type="match status" value="1"/>
</dbReference>
<dbReference type="EC" id="1.1.2.3" evidence="16"/>
<comment type="similarity">
    <text evidence="14">In the C-terminal section; belongs to the FMN-dependent alpha-hydroxy acid dehydrogenase family.</text>
</comment>
<evidence type="ECO:0000256" key="11">
    <source>
        <dbReference type="ARBA" id="ARBA00023004"/>
    </source>
</evidence>
<name>A0A9W8YRP2_9PEZI</name>
<comment type="similarity">
    <text evidence="15">In the N-terminal section; belongs to the cytochrome b5 family.</text>
</comment>
<proteinExistence type="inferred from homology"/>
<dbReference type="Pfam" id="PF01070">
    <property type="entry name" value="FMN_dh"/>
    <property type="match status" value="1"/>
</dbReference>
<evidence type="ECO:0000313" key="25">
    <source>
        <dbReference type="Proteomes" id="UP001140453"/>
    </source>
</evidence>
<comment type="subunit">
    <text evidence="4">Homotetramer.</text>
</comment>
<accession>A0A9W8YRP2</accession>
<dbReference type="PROSITE" id="PS00557">
    <property type="entry name" value="FMN_HYDROXY_ACID_DH_1"/>
    <property type="match status" value="1"/>
</dbReference>
<dbReference type="SMART" id="SM01117">
    <property type="entry name" value="Cyt-b5"/>
    <property type="match status" value="1"/>
</dbReference>
<feature type="compositionally biased region" description="Polar residues" evidence="19">
    <location>
        <begin position="1460"/>
        <end position="1469"/>
    </location>
</feature>
<gene>
    <name evidence="24" type="ORF">N0V93_007490</name>
</gene>
<sequence>MSASLPEDSGSTPAESLNLTSTRPSIPTTLCEQKRRVMDDSIGDLILAPFREIVAQGRKASGNADKASDHSMGTVAQNLVKEGERALKRLEPLCQKKYEDFGAAFVSSLKDDGKNKFVFCARPSDSLRGLTKAVVEISRYTERLNDLLYDFEEFVEADHFDEAKFLELQACSRKAAPGISHRITRFKLLPRADEDPYSPLSPASLSEPTVLGRQTSDTISLQSGLSLPYPDDMGGEKQTKFAMPWPPAYEPEAQQRESPVPCLLPPVQEEESSSLDPWSQRSQDIEQGLELIAQRRDHSHYSDSAIGSEATSEHTSSPKFNDQPILSSIPAVPPRSPYRIITPPVQGPSFEQTASFIRSHYGRESVSPLSAQYNRESLASSANMSLQSSVSDHRSHEWDSYFDVVSPMTPTHQTSEYSLDSQFQELEQEQSRSPHVRPLFVQAHSSAEGLEPVAPPAPGMVPDGLMLVEEDSMQPVWPAAALEMQLGGCAISSHSSYYQFGGFCKGAMEIIQGGLGIKHIKKQGLAVGNIEVAKCNACAYELEWKAVEKDLNNEATENFKSEGIGFRLRFLSKSHIPSKIKDEQIYGCLLCVQLRRTTHPNDATVFFSERQLFAHLARHTRPLPHIPGLTVVQSEEIPCQFANNYDIHYWTQPGASDLTHEVRNLTTLPTATTLRTYRPSQVGKLKKPADGRELLCFAAGARILGIRFPEQYEGLWCVGWADHQYGLIPAEAIRLDPPMKDSVRDLGSSSMQAVARWRFAVKDIKDINGEEWLSFSKGEVLTNIGWSHQEHWCWSGTNCKGKSGLFPRSHIEPGSLVGMAAKSDTSSVSNQRSLAVSILMVTATAPSIYQGCFLEGDAGRALNSLMFSFGNMTNDFCKSLCSDYRYYGTEYGTECFCGNHLENGAQQVPNSACDAPCGGDDQQICGGASLLSANKKAFNFTTHPPLFNYTYLGCAGEPDSHRALQDLVSVGLLTRNKCLVICSYGGYELAGVELTKSGTMVLTGADVAKHSNREDCWVIVHGKAYDVTEFLPEHPGGPKIILKYAGKDATEEFDPIHPPDTLDKYLDKSKHLGEVDMKTVEQEKKEVTPDEEERQKMIQTMPLLSQCYNLLDFEAVARRIMKKTAWGYYSSAADDEITMRENHAAYHRIWFRPKILVDVEKIDFSTTMLGTKVDMPFYVTATALGKLGNPEGEVVLTRAAKKHNVVQMIPTLASCSFDEIMDAAAADQVQWMQLYVNKDREITRKIVQHAEKRGCRALFITVDAPQLGRREKDMRSKFDDAGSNVQSGQAVDNSQGAARAISSFIDPALSWKDIPWFQSITKMPIILKGVQRVEDVVRAVEAGVQGVVLSNHGGRQLDFARSGVEVLAETMPKLRELGYQDKIEVFVDGGIRRATDIIKALCLGAKGVGIGRPFLYAMSAYGFDGVDRAMQLLKDEMEMNMRLIGCTSVDQLNPSLLDTRSLTNHSNGTPPDYLASSVYDPLVNPPQRPKL</sequence>
<dbReference type="PANTHER" id="PTHR10578">
    <property type="entry name" value="S -2-HYDROXY-ACID OXIDASE-RELATED"/>
    <property type="match status" value="1"/>
</dbReference>
<organism evidence="24 25">
    <name type="scientific">Gnomoniopsis smithogilvyi</name>
    <dbReference type="NCBI Taxonomy" id="1191159"/>
    <lineage>
        <taxon>Eukaryota</taxon>
        <taxon>Fungi</taxon>
        <taxon>Dikarya</taxon>
        <taxon>Ascomycota</taxon>
        <taxon>Pezizomycotina</taxon>
        <taxon>Sordariomycetes</taxon>
        <taxon>Sordariomycetidae</taxon>
        <taxon>Diaporthales</taxon>
        <taxon>Gnomoniaceae</taxon>
        <taxon>Gnomoniopsis</taxon>
    </lineage>
</organism>
<dbReference type="GO" id="GO:0020037">
    <property type="term" value="F:heme binding"/>
    <property type="evidence" value="ECO:0007669"/>
    <property type="project" value="InterPro"/>
</dbReference>
<dbReference type="GO" id="GO:0046872">
    <property type="term" value="F:metal ion binding"/>
    <property type="evidence" value="ECO:0007669"/>
    <property type="project" value="UniProtKB-KW"/>
</dbReference>
<dbReference type="GO" id="GO:0004460">
    <property type="term" value="F:L-lactate dehydrogenase (cytochrome) activity"/>
    <property type="evidence" value="ECO:0007669"/>
    <property type="project" value="UniProtKB-EC"/>
</dbReference>
<dbReference type="InterPro" id="IPR000262">
    <property type="entry name" value="FMN-dep_DH"/>
</dbReference>
<dbReference type="PROSITE" id="PS51349">
    <property type="entry name" value="FMN_HYDROXY_ACID_DH_2"/>
    <property type="match status" value="1"/>
</dbReference>
<evidence type="ECO:0000256" key="8">
    <source>
        <dbReference type="ARBA" id="ARBA00022643"/>
    </source>
</evidence>
<evidence type="ECO:0000256" key="1">
    <source>
        <dbReference type="ARBA" id="ARBA00001917"/>
    </source>
</evidence>
<reference evidence="24" key="1">
    <citation type="submission" date="2022-10" db="EMBL/GenBank/DDBJ databases">
        <title>Tapping the CABI collections for fungal endophytes: first genome assemblies for Collariella, Neodidymelliopsis, Ascochyta clinopodiicola, Didymella pomorum, Didymosphaeria variabile, Neocosmospora piperis and Neocucurbitaria cava.</title>
        <authorList>
            <person name="Hill R."/>
        </authorList>
    </citation>
    <scope>NUCLEOTIDE SEQUENCE</scope>
    <source>
        <strain evidence="24">IMI 355082</strain>
    </source>
</reference>
<dbReference type="CDD" id="cd00174">
    <property type="entry name" value="SH3"/>
    <property type="match status" value="1"/>
</dbReference>
<dbReference type="Gene3D" id="3.20.20.70">
    <property type="entry name" value="Aldolase class I"/>
    <property type="match status" value="1"/>
</dbReference>
<dbReference type="InterPro" id="IPR018506">
    <property type="entry name" value="Cyt_B5_heme-BS"/>
</dbReference>
<evidence type="ECO:0000256" key="17">
    <source>
        <dbReference type="ARBA" id="ARBA00068515"/>
    </source>
</evidence>
<comment type="cofactor">
    <cofactor evidence="1">
        <name>FMN</name>
        <dbReference type="ChEBI" id="CHEBI:58210"/>
    </cofactor>
</comment>
<evidence type="ECO:0000256" key="14">
    <source>
        <dbReference type="ARBA" id="ARBA00061137"/>
    </source>
</evidence>
<dbReference type="InterPro" id="IPR036400">
    <property type="entry name" value="Cyt_B5-like_heme/steroid_sf"/>
</dbReference>
<dbReference type="SUPFAM" id="SSF51395">
    <property type="entry name" value="FMN-linked oxidoreductases"/>
    <property type="match status" value="1"/>
</dbReference>
<dbReference type="CDD" id="cd02922">
    <property type="entry name" value="FCB2_FMN"/>
    <property type="match status" value="1"/>
</dbReference>
<feature type="domain" description="SH3" evidence="20">
    <location>
        <begin position="748"/>
        <end position="816"/>
    </location>
</feature>
<dbReference type="Proteomes" id="UP001140453">
    <property type="component" value="Unassembled WGS sequence"/>
</dbReference>
<keyword evidence="11" id="KW-0408">Iron</keyword>
<comment type="catalytic activity">
    <reaction evidence="13">
        <text>(S)-lactate + 2 Fe(III)-[cytochrome c] = 2 Fe(II)-[cytochrome c] + pyruvate + 2 H(+)</text>
        <dbReference type="Rhea" id="RHEA:19909"/>
        <dbReference type="Rhea" id="RHEA-COMP:10350"/>
        <dbReference type="Rhea" id="RHEA-COMP:14399"/>
        <dbReference type="ChEBI" id="CHEBI:15361"/>
        <dbReference type="ChEBI" id="CHEBI:15378"/>
        <dbReference type="ChEBI" id="CHEBI:16651"/>
        <dbReference type="ChEBI" id="CHEBI:29033"/>
        <dbReference type="ChEBI" id="CHEBI:29034"/>
        <dbReference type="EC" id="1.1.2.3"/>
    </reaction>
    <physiologicalReaction direction="left-to-right" evidence="13">
        <dbReference type="Rhea" id="RHEA:19910"/>
    </physiologicalReaction>
</comment>
<dbReference type="PANTHER" id="PTHR10578:SF148">
    <property type="entry name" value="L-LACTATE DEHYDROGENASE (CYTOCHROME)"/>
    <property type="match status" value="1"/>
</dbReference>
<keyword evidence="9" id="KW-0479">Metal-binding</keyword>
<dbReference type="SUPFAM" id="SSF55856">
    <property type="entry name" value="Cytochrome b5-like heme/steroid binding domain"/>
    <property type="match status" value="1"/>
</dbReference>
<evidence type="ECO:0000256" key="10">
    <source>
        <dbReference type="ARBA" id="ARBA00023002"/>
    </source>
</evidence>
<feature type="region of interest" description="Disordered" evidence="19">
    <location>
        <begin position="1"/>
        <end position="29"/>
    </location>
</feature>
<evidence type="ECO:0000256" key="13">
    <source>
        <dbReference type="ARBA" id="ARBA00052399"/>
    </source>
</evidence>
<dbReference type="Gene3D" id="2.30.30.40">
    <property type="entry name" value="SH3 Domains"/>
    <property type="match status" value="1"/>
</dbReference>
<comment type="caution">
    <text evidence="24">The sequence shown here is derived from an EMBL/GenBank/DDBJ whole genome shotgun (WGS) entry which is preliminary data.</text>
</comment>
<evidence type="ECO:0000259" key="20">
    <source>
        <dbReference type="PROSITE" id="PS50002"/>
    </source>
</evidence>
<feature type="region of interest" description="Disordered" evidence="19">
    <location>
        <begin position="1460"/>
        <end position="1491"/>
    </location>
</feature>
<comment type="cofactor">
    <cofactor evidence="2">
        <name>heme b</name>
        <dbReference type="ChEBI" id="CHEBI:60344"/>
    </cofactor>
</comment>
<dbReference type="PROSITE" id="PS00191">
    <property type="entry name" value="CYTOCHROME_B5_1"/>
    <property type="match status" value="1"/>
</dbReference>
<evidence type="ECO:0000256" key="2">
    <source>
        <dbReference type="ARBA" id="ARBA00001970"/>
    </source>
</evidence>
<keyword evidence="12" id="KW-0496">Mitochondrion</keyword>
<feature type="domain" description="Cytochrome b5 heme-binding" evidence="21">
    <location>
        <begin position="999"/>
        <end position="1076"/>
    </location>
</feature>
<feature type="region of interest" description="Disordered" evidence="19">
    <location>
        <begin position="295"/>
        <end position="346"/>
    </location>
</feature>
<evidence type="ECO:0000256" key="3">
    <source>
        <dbReference type="ARBA" id="ARBA00004569"/>
    </source>
</evidence>
<dbReference type="InterPro" id="IPR001199">
    <property type="entry name" value="Cyt_B5-like_heme/steroid-bd"/>
</dbReference>
<evidence type="ECO:0000256" key="16">
    <source>
        <dbReference type="ARBA" id="ARBA00066458"/>
    </source>
</evidence>
<evidence type="ECO:0000256" key="6">
    <source>
        <dbReference type="ARBA" id="ARBA00022617"/>
    </source>
</evidence>
<dbReference type="PROSITE" id="PS50002">
    <property type="entry name" value="SH3"/>
    <property type="match status" value="1"/>
</dbReference>
<dbReference type="InterPro" id="IPR008259">
    <property type="entry name" value="FMN_hydac_DH_AS"/>
</dbReference>
<dbReference type="PROSITE" id="PS50255">
    <property type="entry name" value="CYTOCHROME_B5_2"/>
    <property type="match status" value="1"/>
</dbReference>
<dbReference type="Gene3D" id="3.10.120.10">
    <property type="entry name" value="Cytochrome b5-like heme/steroid binding domain"/>
    <property type="match status" value="1"/>
</dbReference>
<evidence type="ECO:0000256" key="9">
    <source>
        <dbReference type="ARBA" id="ARBA00022723"/>
    </source>
</evidence>
<keyword evidence="8" id="KW-0288">FMN</keyword>
<feature type="compositionally biased region" description="Polar residues" evidence="19">
    <location>
        <begin position="201"/>
        <end position="225"/>
    </location>
</feature>
<protein>
    <recommendedName>
        <fullName evidence="17">L-lactate dehydrogenase (cytochrome)</fullName>
        <ecNumber evidence="16">1.1.2.3</ecNumber>
    </recommendedName>
</protein>
<keyword evidence="25" id="KW-1185">Reference proteome</keyword>
<evidence type="ECO:0000256" key="7">
    <source>
        <dbReference type="ARBA" id="ARBA00022630"/>
    </source>
</evidence>
<evidence type="ECO:0000256" key="4">
    <source>
        <dbReference type="ARBA" id="ARBA00011881"/>
    </source>
</evidence>
<dbReference type="InterPro" id="IPR013785">
    <property type="entry name" value="Aldolase_TIM"/>
</dbReference>
<dbReference type="Pfam" id="PF01822">
    <property type="entry name" value="WSC"/>
    <property type="match status" value="1"/>
</dbReference>
<dbReference type="FunFam" id="3.20.20.70:FF:000062">
    <property type="entry name" value="Cytochrome b2, mitochondrial, putative"/>
    <property type="match status" value="1"/>
</dbReference>
<keyword evidence="10" id="KW-0560">Oxidoreductase</keyword>
<feature type="domain" description="WSC" evidence="22">
    <location>
        <begin position="846"/>
        <end position="937"/>
    </location>
</feature>
<feature type="region of interest" description="Disordered" evidence="19">
    <location>
        <begin position="197"/>
        <end position="244"/>
    </location>
</feature>
<comment type="subcellular location">
    <subcellularLocation>
        <location evidence="3">Mitochondrion intermembrane space</location>
    </subcellularLocation>
</comment>
<dbReference type="FunFam" id="3.10.120.10:FF:000012">
    <property type="entry name" value="Mitochondrial cytochrome b2, putative"/>
    <property type="match status" value="1"/>
</dbReference>
<evidence type="ECO:0000259" key="21">
    <source>
        <dbReference type="PROSITE" id="PS50255"/>
    </source>
</evidence>
<dbReference type="OrthoDB" id="1925334at2759"/>